<gene>
    <name evidence="1" type="ORF">CfE428DRAFT_0047</name>
</gene>
<comment type="caution">
    <text evidence="1">The sequence shown here is derived from an EMBL/GenBank/DDBJ whole genome shotgun (WGS) entry which is preliminary data.</text>
</comment>
<keyword evidence="2" id="KW-1185">Reference proteome</keyword>
<evidence type="ECO:0008006" key="3">
    <source>
        <dbReference type="Google" id="ProtNLM"/>
    </source>
</evidence>
<dbReference type="Pfam" id="PF20159">
    <property type="entry name" value="YidB"/>
    <property type="match status" value="1"/>
</dbReference>
<sequence length="139" mass="14109">MGLFDSLLGSVLGGGDKTQILTSLASSLIADHSSGQGLGGLLQQFESAGLGHVVQSWVGSGQNLPVSAEQIEQVLGSQFVQQFAQQHGIDPNLASATIARVLPLLVDHLTPNGQVPVHGQVQSMLASLLGGGAVPPPAS</sequence>
<dbReference type="Gene3D" id="1.10.10.690">
    <property type="entry name" value="YidB-like"/>
    <property type="match status" value="1"/>
</dbReference>
<dbReference type="InterPro" id="IPR027405">
    <property type="entry name" value="YidB-like"/>
</dbReference>
<proteinExistence type="predicted"/>
<dbReference type="Proteomes" id="UP000005824">
    <property type="component" value="Unassembled WGS sequence"/>
</dbReference>
<dbReference type="AlphaFoldDB" id="B4CTP5"/>
<accession>B4CTP5</accession>
<dbReference type="EMBL" id="ABVL01000001">
    <property type="protein sequence ID" value="EDY21922.1"/>
    <property type="molecule type" value="Genomic_DNA"/>
</dbReference>
<evidence type="ECO:0000313" key="2">
    <source>
        <dbReference type="Proteomes" id="UP000005824"/>
    </source>
</evidence>
<dbReference type="FunCoup" id="B4CTP5">
    <property type="interactions" value="35"/>
</dbReference>
<dbReference type="RefSeq" id="WP_006977374.1">
    <property type="nucleotide sequence ID" value="NZ_ABVL01000001.1"/>
</dbReference>
<reference evidence="1 2" key="1">
    <citation type="journal article" date="2011" name="J. Bacteriol.">
        <title>Genome sequence of Chthoniobacter flavus Ellin428, an aerobic heterotrophic soil bacterium.</title>
        <authorList>
            <person name="Kant R."/>
            <person name="van Passel M.W."/>
            <person name="Palva A."/>
            <person name="Lucas S."/>
            <person name="Lapidus A."/>
            <person name="Glavina Del Rio T."/>
            <person name="Dalin E."/>
            <person name="Tice H."/>
            <person name="Bruce D."/>
            <person name="Goodwin L."/>
            <person name="Pitluck S."/>
            <person name="Larimer F.W."/>
            <person name="Land M.L."/>
            <person name="Hauser L."/>
            <person name="Sangwan P."/>
            <person name="de Vos W.M."/>
            <person name="Janssen P.H."/>
            <person name="Smidt H."/>
        </authorList>
    </citation>
    <scope>NUCLEOTIDE SEQUENCE [LARGE SCALE GENOMIC DNA]</scope>
    <source>
        <strain evidence="1 2">Ellin428</strain>
    </source>
</reference>
<dbReference type="InterPro" id="IPR045372">
    <property type="entry name" value="YidB"/>
</dbReference>
<dbReference type="eggNOG" id="COG3753">
    <property type="taxonomic scope" value="Bacteria"/>
</dbReference>
<evidence type="ECO:0000313" key="1">
    <source>
        <dbReference type="EMBL" id="EDY21922.1"/>
    </source>
</evidence>
<organism evidence="1 2">
    <name type="scientific">Chthoniobacter flavus Ellin428</name>
    <dbReference type="NCBI Taxonomy" id="497964"/>
    <lineage>
        <taxon>Bacteria</taxon>
        <taxon>Pseudomonadati</taxon>
        <taxon>Verrucomicrobiota</taxon>
        <taxon>Spartobacteria</taxon>
        <taxon>Chthoniobacterales</taxon>
        <taxon>Chthoniobacteraceae</taxon>
        <taxon>Chthoniobacter</taxon>
    </lineage>
</organism>
<dbReference type="InParanoid" id="B4CTP5"/>
<name>B4CTP5_9BACT</name>
<dbReference type="SUPFAM" id="SSF140804">
    <property type="entry name" value="YidB-like"/>
    <property type="match status" value="1"/>
</dbReference>
<dbReference type="STRING" id="497964.CfE428DRAFT_0047"/>
<protein>
    <recommendedName>
        <fullName evidence="3">DUF937 domain-containing protein</fullName>
    </recommendedName>
</protein>